<evidence type="ECO:0000256" key="2">
    <source>
        <dbReference type="SAM" id="MobiDB-lite"/>
    </source>
</evidence>
<organism evidence="4 5">
    <name type="scientific">Seiridium unicorne</name>
    <dbReference type="NCBI Taxonomy" id="138068"/>
    <lineage>
        <taxon>Eukaryota</taxon>
        <taxon>Fungi</taxon>
        <taxon>Dikarya</taxon>
        <taxon>Ascomycota</taxon>
        <taxon>Pezizomycotina</taxon>
        <taxon>Sordariomycetes</taxon>
        <taxon>Xylariomycetidae</taxon>
        <taxon>Amphisphaeriales</taxon>
        <taxon>Sporocadaceae</taxon>
        <taxon>Seiridium</taxon>
    </lineage>
</organism>
<feature type="compositionally biased region" description="Polar residues" evidence="2">
    <location>
        <begin position="83"/>
        <end position="100"/>
    </location>
</feature>
<proteinExistence type="predicted"/>
<sequence length="535" mass="60431">MADSSSNQDTSRNGIQEGRVRCDGSRPSCQRCINRNEICEGYRDEASLIFRYETKKVIEHARASASSLGSNSPSSTLRRSRSVDGSPNSTQSPLRNSDPTDLTKDEMDSLNYQFSQPWLKSKPGHSQSTVQDEAAASFMGKYVIYPCNETSSPGFLEHLPSLFKDVNVEGRHALRWAVRAAGYADISKDSDNNLLARKAYHCYGLALAALGESLAEPGKTPDDYDLMTVVVLDIFETLFLPDTARNGAHAQGMAQILRLRGTDQVCNPRGWSLFRLAHHRIQKQQLALGMPQIDESRQWLDQLNEEIPFVHNEKDGLKIKETCDRAQNLLDHMLSQKPQLDELIEMTQEMLALDSQAASWRQTPQWSFKTLQVSDLPECEVLTQFTTPMVELHIDIWNSYEWNYHRTARVIFLQQILKCLQAALNICGLDSTHHNTLFDMIQRSIATIYQLADGVLATVPQSFGDIDSLGRMHDSTKGPPKCRAVGAYLLLWPIKIIKSENSWTNDEQKKRAQIVFERIREYTGMKSLLGEKSCI</sequence>
<keyword evidence="5" id="KW-1185">Reference proteome</keyword>
<dbReference type="InterPro" id="IPR053175">
    <property type="entry name" value="DHMBA_Reg_Transcription_Factor"/>
</dbReference>
<comment type="caution">
    <text evidence="4">The sequence shown here is derived from an EMBL/GenBank/DDBJ whole genome shotgun (WGS) entry which is preliminary data.</text>
</comment>
<name>A0ABR2V189_9PEZI</name>
<evidence type="ECO:0000256" key="1">
    <source>
        <dbReference type="ARBA" id="ARBA00023242"/>
    </source>
</evidence>
<evidence type="ECO:0000259" key="3">
    <source>
        <dbReference type="Pfam" id="PF00172"/>
    </source>
</evidence>
<evidence type="ECO:0000313" key="5">
    <source>
        <dbReference type="Proteomes" id="UP001408356"/>
    </source>
</evidence>
<dbReference type="CDD" id="cd00067">
    <property type="entry name" value="GAL4"/>
    <property type="match status" value="1"/>
</dbReference>
<protein>
    <recommendedName>
        <fullName evidence="3">Zn(2)-C6 fungal-type domain-containing protein</fullName>
    </recommendedName>
</protein>
<feature type="region of interest" description="Disordered" evidence="2">
    <location>
        <begin position="63"/>
        <end position="105"/>
    </location>
</feature>
<dbReference type="Proteomes" id="UP001408356">
    <property type="component" value="Unassembled WGS sequence"/>
</dbReference>
<evidence type="ECO:0000313" key="4">
    <source>
        <dbReference type="EMBL" id="KAK9420240.1"/>
    </source>
</evidence>
<dbReference type="SUPFAM" id="SSF57701">
    <property type="entry name" value="Zn2/Cys6 DNA-binding domain"/>
    <property type="match status" value="1"/>
</dbReference>
<dbReference type="PANTHER" id="PTHR38791">
    <property type="entry name" value="ZN(II)2CYS6 TRANSCRIPTION FACTOR (EUROFUNG)-RELATED-RELATED"/>
    <property type="match status" value="1"/>
</dbReference>
<feature type="compositionally biased region" description="Low complexity" evidence="2">
    <location>
        <begin position="63"/>
        <end position="75"/>
    </location>
</feature>
<dbReference type="Pfam" id="PF00172">
    <property type="entry name" value="Zn_clus"/>
    <property type="match status" value="1"/>
</dbReference>
<reference evidence="4 5" key="1">
    <citation type="journal article" date="2024" name="J. Plant Pathol.">
        <title>Sequence and assembly of the genome of Seiridium unicorne, isolate CBS 538.82, causal agent of cypress canker disease.</title>
        <authorList>
            <person name="Scali E."/>
            <person name="Rocca G.D."/>
            <person name="Danti R."/>
            <person name="Garbelotto M."/>
            <person name="Barberini S."/>
            <person name="Baroncelli R."/>
            <person name="Emiliani G."/>
        </authorList>
    </citation>
    <scope>NUCLEOTIDE SEQUENCE [LARGE SCALE GENOMIC DNA]</scope>
    <source>
        <strain evidence="4 5">BM-138-508</strain>
    </source>
</reference>
<accession>A0ABR2V189</accession>
<dbReference type="EMBL" id="JARVKF010000246">
    <property type="protein sequence ID" value="KAK9420240.1"/>
    <property type="molecule type" value="Genomic_DNA"/>
</dbReference>
<feature type="domain" description="Zn(2)-C6 fungal-type" evidence="3">
    <location>
        <begin position="19"/>
        <end position="44"/>
    </location>
</feature>
<feature type="compositionally biased region" description="Polar residues" evidence="2">
    <location>
        <begin position="1"/>
        <end position="14"/>
    </location>
</feature>
<dbReference type="InterPro" id="IPR036864">
    <property type="entry name" value="Zn2-C6_fun-type_DNA-bd_sf"/>
</dbReference>
<keyword evidence="1" id="KW-0539">Nucleus</keyword>
<gene>
    <name evidence="4" type="ORF">SUNI508_06509</name>
</gene>
<feature type="region of interest" description="Disordered" evidence="2">
    <location>
        <begin position="1"/>
        <end position="26"/>
    </location>
</feature>
<dbReference type="InterPro" id="IPR001138">
    <property type="entry name" value="Zn2Cys6_DnaBD"/>
</dbReference>